<gene>
    <name evidence="1" type="ORF">SEVIR_4G251601v2</name>
</gene>
<accession>A0A4U6VFA8</accession>
<dbReference type="Proteomes" id="UP000298652">
    <property type="component" value="Chromosome 4"/>
</dbReference>
<evidence type="ECO:0000313" key="2">
    <source>
        <dbReference type="Proteomes" id="UP000298652"/>
    </source>
</evidence>
<dbReference type="EMBL" id="CM016555">
    <property type="protein sequence ID" value="TKW22797.1"/>
    <property type="molecule type" value="Genomic_DNA"/>
</dbReference>
<dbReference type="AlphaFoldDB" id="A0A4U6VFA8"/>
<proteinExistence type="predicted"/>
<sequence>MQRSYPSIYFFILGRSHDILGYGLRVLNLPTGWVVGSWNQSYTMGTGLQEAIFAGVLIINSTTCYCYFFQVPALAVESAGGPDSRSRSTTRLSEGACPASCSPAAAAAGRLQADSKIFWLPRSSSPPSQMDAGCVQNQADKCMHTADIKSDGCSAVECPLKSLRTLTPLPVYVVPTRFSFSARTFTTVFLRRSSFRVKSKPACCMVSFSFLNNQ</sequence>
<reference evidence="1" key="1">
    <citation type="submission" date="2019-03" db="EMBL/GenBank/DDBJ databases">
        <title>WGS assembly of Setaria viridis.</title>
        <authorList>
            <person name="Huang P."/>
            <person name="Jenkins J."/>
            <person name="Grimwood J."/>
            <person name="Barry K."/>
            <person name="Healey A."/>
            <person name="Mamidi S."/>
            <person name="Sreedasyam A."/>
            <person name="Shu S."/>
            <person name="Feldman M."/>
            <person name="Wu J."/>
            <person name="Yu Y."/>
            <person name="Chen C."/>
            <person name="Johnson J."/>
            <person name="Rokhsar D."/>
            <person name="Baxter I."/>
            <person name="Schmutz J."/>
            <person name="Brutnell T."/>
            <person name="Kellogg E."/>
        </authorList>
    </citation>
    <scope>NUCLEOTIDE SEQUENCE [LARGE SCALE GENOMIC DNA]</scope>
</reference>
<protein>
    <submittedName>
        <fullName evidence="1">Uncharacterized protein</fullName>
    </submittedName>
</protein>
<name>A0A4U6VFA8_SETVI</name>
<dbReference type="Gramene" id="TKW22797">
    <property type="protein sequence ID" value="TKW22797"/>
    <property type="gene ID" value="SEVIR_4G251601v2"/>
</dbReference>
<evidence type="ECO:0000313" key="1">
    <source>
        <dbReference type="EMBL" id="TKW22797.1"/>
    </source>
</evidence>
<keyword evidence="2" id="KW-1185">Reference proteome</keyword>
<organism evidence="1 2">
    <name type="scientific">Setaria viridis</name>
    <name type="common">Green bristlegrass</name>
    <name type="synonym">Setaria italica subsp. viridis</name>
    <dbReference type="NCBI Taxonomy" id="4556"/>
    <lineage>
        <taxon>Eukaryota</taxon>
        <taxon>Viridiplantae</taxon>
        <taxon>Streptophyta</taxon>
        <taxon>Embryophyta</taxon>
        <taxon>Tracheophyta</taxon>
        <taxon>Spermatophyta</taxon>
        <taxon>Magnoliopsida</taxon>
        <taxon>Liliopsida</taxon>
        <taxon>Poales</taxon>
        <taxon>Poaceae</taxon>
        <taxon>PACMAD clade</taxon>
        <taxon>Panicoideae</taxon>
        <taxon>Panicodae</taxon>
        <taxon>Paniceae</taxon>
        <taxon>Cenchrinae</taxon>
        <taxon>Setaria</taxon>
    </lineage>
</organism>